<reference evidence="1 2" key="1">
    <citation type="submission" date="2020-08" db="EMBL/GenBank/DDBJ databases">
        <title>Sequencing the genomes of 1000 actinobacteria strains.</title>
        <authorList>
            <person name="Klenk H.-P."/>
        </authorList>
    </citation>
    <scope>NUCLEOTIDE SEQUENCE [LARGE SCALE GENOMIC DNA]</scope>
    <source>
        <strain evidence="1 2">DSM 45084</strain>
    </source>
</reference>
<evidence type="ECO:0000313" key="2">
    <source>
        <dbReference type="Proteomes" id="UP000542674"/>
    </source>
</evidence>
<protein>
    <submittedName>
        <fullName evidence="1">Uncharacterized protein</fullName>
    </submittedName>
</protein>
<comment type="caution">
    <text evidence="1">The sequence shown here is derived from an EMBL/GenBank/DDBJ whole genome shotgun (WGS) entry which is preliminary data.</text>
</comment>
<dbReference type="SUPFAM" id="SSF50969">
    <property type="entry name" value="YVTN repeat-like/Quinoprotein amine dehydrogenase"/>
    <property type="match status" value="1"/>
</dbReference>
<dbReference type="Proteomes" id="UP000542674">
    <property type="component" value="Unassembled WGS sequence"/>
</dbReference>
<dbReference type="InterPro" id="IPR011044">
    <property type="entry name" value="Quino_amine_DH_bsu"/>
</dbReference>
<organism evidence="1 2">
    <name type="scientific">Saccharothrix violaceirubra</name>
    <dbReference type="NCBI Taxonomy" id="413306"/>
    <lineage>
        <taxon>Bacteria</taxon>
        <taxon>Bacillati</taxon>
        <taxon>Actinomycetota</taxon>
        <taxon>Actinomycetes</taxon>
        <taxon>Pseudonocardiales</taxon>
        <taxon>Pseudonocardiaceae</taxon>
        <taxon>Saccharothrix</taxon>
    </lineage>
</organism>
<keyword evidence="2" id="KW-1185">Reference proteome</keyword>
<dbReference type="AlphaFoldDB" id="A0A7W7T6W0"/>
<name>A0A7W7T6W0_9PSEU</name>
<evidence type="ECO:0000313" key="1">
    <source>
        <dbReference type="EMBL" id="MBB4967671.1"/>
    </source>
</evidence>
<accession>A0A7W7T6W0</accession>
<proteinExistence type="predicted"/>
<dbReference type="EMBL" id="JACHJS010000001">
    <property type="protein sequence ID" value="MBB4967671.1"/>
    <property type="molecule type" value="Genomic_DNA"/>
</dbReference>
<gene>
    <name evidence="1" type="ORF">F4559_005030</name>
</gene>
<sequence length="449" mass="47944">MSARISVDRVYGADRSGRPTRVAVGHGFAAVVERVGTSWWHGRQGTPWRYVLRVYRGSEELHAVDLPWAVNAVTFHPTSPVLVFAAGQYDGGYRHHGRLSWLDLTTGDVHTVLDENVRRLAWVDRTLVADAAPPFELDGAEAATRYTIDWEGMPDVRTHVLIPIPPHPDDDPGTPGRGAIHAVRALSDGRVLVAGADGLACLDQPGPLWTVEGAAHQIVVDGDGLIVNQSADGVVLRVSLDGVVSSRRTFDHPIVLTSTMTGRVLVHSHAHPVGQLLDGGTVDLGRTDAVNGLFDIARAPDLLVVKDRWVVGVSSGPLFPLEWDEERDARLSGGVGAYLPDRPSLVHTGQVHRACGTVGGFVVRRSYPDGAAEWVTTTATRALASDADAEFTWVATIGRDLTVLSSGTGAEIARLPLADHGIPLAVGLAGRGKVVVGTDLGRLLYCSLD</sequence>
<dbReference type="RefSeq" id="WP_184672561.1">
    <property type="nucleotide sequence ID" value="NZ_BAABAI010000010.1"/>
</dbReference>